<accession>A0ABX0I690</accession>
<evidence type="ECO:0000313" key="1">
    <source>
        <dbReference type="EMBL" id="NHM02676.1"/>
    </source>
</evidence>
<proteinExistence type="predicted"/>
<organism evidence="1 2">
    <name type="scientific">Flavobacterium difficile</name>
    <dbReference type="NCBI Taxonomy" id="2709659"/>
    <lineage>
        <taxon>Bacteria</taxon>
        <taxon>Pseudomonadati</taxon>
        <taxon>Bacteroidota</taxon>
        <taxon>Flavobacteriia</taxon>
        <taxon>Flavobacteriales</taxon>
        <taxon>Flavobacteriaceae</taxon>
        <taxon>Flavobacterium</taxon>
    </lineage>
</organism>
<dbReference type="EMBL" id="JAAJBT010000007">
    <property type="protein sequence ID" value="NHM02676.1"/>
    <property type="molecule type" value="Genomic_DNA"/>
</dbReference>
<dbReference type="InterPro" id="IPR047690">
    <property type="entry name" value="IPExxxVDY_fam"/>
</dbReference>
<dbReference type="RefSeq" id="WP_166077804.1">
    <property type="nucleotide sequence ID" value="NZ_JAAJBT010000007.1"/>
</dbReference>
<gene>
    <name evidence="1" type="ORF">G4D72_11220</name>
</gene>
<name>A0ABX0I690_9FLAO</name>
<dbReference type="Proteomes" id="UP000800984">
    <property type="component" value="Unassembled WGS sequence"/>
</dbReference>
<protein>
    <submittedName>
        <fullName evidence="1">IPExxxVDY family protein</fullName>
    </submittedName>
</protein>
<reference evidence="1 2" key="1">
    <citation type="submission" date="2020-02" db="EMBL/GenBank/DDBJ databases">
        <authorList>
            <person name="Chen W.-M."/>
        </authorList>
    </citation>
    <scope>NUCLEOTIDE SEQUENCE [LARGE SCALE GENOMIC DNA]</scope>
    <source>
        <strain evidence="1 2">KDG-16</strain>
    </source>
</reference>
<keyword evidence="2" id="KW-1185">Reference proteome</keyword>
<dbReference type="NCBIfam" id="NF033205">
    <property type="entry name" value="IPExxxVDY"/>
    <property type="match status" value="1"/>
</dbReference>
<evidence type="ECO:0000313" key="2">
    <source>
        <dbReference type="Proteomes" id="UP000800984"/>
    </source>
</evidence>
<comment type="caution">
    <text evidence="1">The sequence shown here is derived from an EMBL/GenBank/DDBJ whole genome shotgun (WGS) entry which is preliminary data.</text>
</comment>
<sequence>MANLKLTLDDFESNDFELFAIHTNLKDFKLSFLINLKLNVLLAKNENEITIKSKNGIGKFSRFSYDDFNQDITWELIKNQTHFNSNKQNVGFFEQDPITINLIPELKLADYLLKLDNTDMGFNAENIIENISTIPNISTIYRVETEHLKSINNLIF</sequence>